<dbReference type="EC" id="2.7.1.148" evidence="2 9"/>
<reference evidence="12 13" key="1">
    <citation type="submission" date="2020-08" db="EMBL/GenBank/DDBJ databases">
        <title>Genomic Encyclopedia of Type Strains, Phase IV (KMG-IV): sequencing the most valuable type-strain genomes for metagenomic binning, comparative biology and taxonomic classification.</title>
        <authorList>
            <person name="Goeker M."/>
        </authorList>
    </citation>
    <scope>NUCLEOTIDE SEQUENCE [LARGE SCALE GENOMIC DNA]</scope>
    <source>
        <strain evidence="12 13">DSM 22548</strain>
    </source>
</reference>
<organism evidence="12 13">
    <name type="scientific">Alloprevotella rava</name>
    <dbReference type="NCBI Taxonomy" id="671218"/>
    <lineage>
        <taxon>Bacteria</taxon>
        <taxon>Pseudomonadati</taxon>
        <taxon>Bacteroidota</taxon>
        <taxon>Bacteroidia</taxon>
        <taxon>Bacteroidales</taxon>
        <taxon>Prevotellaceae</taxon>
        <taxon>Alloprevotella</taxon>
    </lineage>
</organism>
<evidence type="ECO:0000256" key="9">
    <source>
        <dbReference type="HAMAP-Rule" id="MF_00061"/>
    </source>
</evidence>
<name>A0A7W5YGM5_9BACT</name>
<evidence type="ECO:0000256" key="5">
    <source>
        <dbReference type="ARBA" id="ARBA00022741"/>
    </source>
</evidence>
<protein>
    <recommendedName>
        <fullName evidence="3 9">4-diphosphocytidyl-2-C-methyl-D-erythritol kinase</fullName>
        <shortName evidence="9">CMK</shortName>
        <ecNumber evidence="2 9">2.7.1.148</ecNumber>
    </recommendedName>
    <alternativeName>
        <fullName evidence="8 9">4-(cytidine-5'-diphospho)-2-C-methyl-D-erythritol kinase</fullName>
    </alternativeName>
</protein>
<evidence type="ECO:0000313" key="12">
    <source>
        <dbReference type="EMBL" id="MBB3703271.1"/>
    </source>
</evidence>
<evidence type="ECO:0000259" key="11">
    <source>
        <dbReference type="Pfam" id="PF08544"/>
    </source>
</evidence>
<evidence type="ECO:0000256" key="3">
    <source>
        <dbReference type="ARBA" id="ARBA00017473"/>
    </source>
</evidence>
<dbReference type="PANTHER" id="PTHR43527:SF2">
    <property type="entry name" value="4-DIPHOSPHOCYTIDYL-2-C-METHYL-D-ERYTHRITOL KINASE, CHLOROPLASTIC"/>
    <property type="match status" value="1"/>
</dbReference>
<dbReference type="GO" id="GO:0050515">
    <property type="term" value="F:4-(cytidine 5'-diphospho)-2-C-methyl-D-erythritol kinase activity"/>
    <property type="evidence" value="ECO:0007669"/>
    <property type="project" value="UniProtKB-UniRule"/>
</dbReference>
<evidence type="ECO:0000256" key="6">
    <source>
        <dbReference type="ARBA" id="ARBA00022777"/>
    </source>
</evidence>
<dbReference type="SUPFAM" id="SSF54211">
    <property type="entry name" value="Ribosomal protein S5 domain 2-like"/>
    <property type="match status" value="1"/>
</dbReference>
<evidence type="ECO:0000256" key="8">
    <source>
        <dbReference type="ARBA" id="ARBA00032554"/>
    </source>
</evidence>
<evidence type="ECO:0000259" key="10">
    <source>
        <dbReference type="Pfam" id="PF00288"/>
    </source>
</evidence>
<gene>
    <name evidence="9" type="primary">ispE</name>
    <name evidence="12" type="ORF">FHS60_001751</name>
</gene>
<dbReference type="InterPro" id="IPR013750">
    <property type="entry name" value="GHMP_kinase_C_dom"/>
</dbReference>
<evidence type="ECO:0000256" key="7">
    <source>
        <dbReference type="ARBA" id="ARBA00022840"/>
    </source>
</evidence>
<dbReference type="GO" id="GO:0019288">
    <property type="term" value="P:isopentenyl diphosphate biosynthetic process, methylerythritol 4-phosphate pathway"/>
    <property type="evidence" value="ECO:0007669"/>
    <property type="project" value="UniProtKB-UniRule"/>
</dbReference>
<sequence>MFVNPCCKINLGLYVVEKRADGYHNLETVFYPIPLCDNLEVKTLYNSNDPYLLQIVGPKIQGNPDDNLIIKVYNQLKADFELPQLDILLHKKIPTGAGLGGGSSDAAFMMRVLNEEYQLGMNNNEMKKRVSKLGADCAFFIDPQPTYATGIGDIFSPVTVSLKRWVLVLVKPQTSVSTQEAYSQVVPKKSTVDLREALAMPVEEWKNVVCNDFEKSVFSIHPEIEAIKETLYDMGACFALMSGSGSTVFALFKKKQDDLHKIFSDCFTFQSTLMQ</sequence>
<comment type="caution">
    <text evidence="12">The sequence shown here is derived from an EMBL/GenBank/DDBJ whole genome shotgun (WGS) entry which is preliminary data.</text>
</comment>
<dbReference type="Pfam" id="PF08544">
    <property type="entry name" value="GHMP_kinases_C"/>
    <property type="match status" value="1"/>
</dbReference>
<comment type="function">
    <text evidence="9">Catalyzes the phosphorylation of the position 2 hydroxy group of 4-diphosphocytidyl-2C-methyl-D-erythritol.</text>
</comment>
<dbReference type="Proteomes" id="UP000541425">
    <property type="component" value="Unassembled WGS sequence"/>
</dbReference>
<evidence type="ECO:0000256" key="1">
    <source>
        <dbReference type="ARBA" id="ARBA00009684"/>
    </source>
</evidence>
<keyword evidence="7 9" id="KW-0067">ATP-binding</keyword>
<dbReference type="InterPro" id="IPR020568">
    <property type="entry name" value="Ribosomal_Su5_D2-typ_SF"/>
</dbReference>
<dbReference type="GO" id="GO:0016114">
    <property type="term" value="P:terpenoid biosynthetic process"/>
    <property type="evidence" value="ECO:0007669"/>
    <property type="project" value="UniProtKB-UniRule"/>
</dbReference>
<keyword evidence="9" id="KW-0414">Isoprene biosynthesis</keyword>
<feature type="domain" description="GHMP kinase C-terminal" evidence="11">
    <location>
        <begin position="211"/>
        <end position="257"/>
    </location>
</feature>
<dbReference type="SUPFAM" id="SSF55060">
    <property type="entry name" value="GHMP Kinase, C-terminal domain"/>
    <property type="match status" value="1"/>
</dbReference>
<dbReference type="PIRSF" id="PIRSF010376">
    <property type="entry name" value="IspE"/>
    <property type="match status" value="1"/>
</dbReference>
<feature type="active site" evidence="9">
    <location>
        <position position="136"/>
    </location>
</feature>
<dbReference type="EMBL" id="JACICA010000009">
    <property type="protein sequence ID" value="MBB3703271.1"/>
    <property type="molecule type" value="Genomic_DNA"/>
</dbReference>
<evidence type="ECO:0000313" key="13">
    <source>
        <dbReference type="Proteomes" id="UP000541425"/>
    </source>
</evidence>
<feature type="domain" description="GHMP kinase N-terminal" evidence="10">
    <location>
        <begin position="67"/>
        <end position="140"/>
    </location>
</feature>
<dbReference type="InterPro" id="IPR036554">
    <property type="entry name" value="GHMP_kinase_C_sf"/>
</dbReference>
<dbReference type="Gene3D" id="3.30.230.10">
    <property type="match status" value="1"/>
</dbReference>
<dbReference type="InterPro" id="IPR014721">
    <property type="entry name" value="Ribsml_uS5_D2-typ_fold_subgr"/>
</dbReference>
<dbReference type="Pfam" id="PF00288">
    <property type="entry name" value="GHMP_kinases_N"/>
    <property type="match status" value="1"/>
</dbReference>
<feature type="active site" evidence="9">
    <location>
        <position position="8"/>
    </location>
</feature>
<evidence type="ECO:0000256" key="2">
    <source>
        <dbReference type="ARBA" id="ARBA00012052"/>
    </source>
</evidence>
<feature type="binding site" evidence="9">
    <location>
        <begin position="94"/>
        <end position="104"/>
    </location>
    <ligand>
        <name>ATP</name>
        <dbReference type="ChEBI" id="CHEBI:30616"/>
    </ligand>
</feature>
<keyword evidence="4 9" id="KW-0808">Transferase</keyword>
<evidence type="ECO:0000256" key="4">
    <source>
        <dbReference type="ARBA" id="ARBA00022679"/>
    </source>
</evidence>
<dbReference type="PANTHER" id="PTHR43527">
    <property type="entry name" value="4-DIPHOSPHOCYTIDYL-2-C-METHYL-D-ERYTHRITOL KINASE, CHLOROPLASTIC"/>
    <property type="match status" value="1"/>
</dbReference>
<comment type="pathway">
    <text evidence="9">Isoprenoid biosynthesis; isopentenyl diphosphate biosynthesis via DXP pathway; isopentenyl diphosphate from 1-deoxy-D-xylulose 5-phosphate: step 3/6.</text>
</comment>
<proteinExistence type="inferred from homology"/>
<keyword evidence="6 9" id="KW-0418">Kinase</keyword>
<dbReference type="UniPathway" id="UPA00056">
    <property type="reaction ID" value="UER00094"/>
</dbReference>
<dbReference type="NCBIfam" id="TIGR00154">
    <property type="entry name" value="ispE"/>
    <property type="match status" value="1"/>
</dbReference>
<dbReference type="RefSeq" id="WP_183697477.1">
    <property type="nucleotide sequence ID" value="NZ_JACICA010000009.1"/>
</dbReference>
<dbReference type="InterPro" id="IPR004424">
    <property type="entry name" value="IspE"/>
</dbReference>
<comment type="similarity">
    <text evidence="1 9">Belongs to the GHMP kinase family. IspE subfamily.</text>
</comment>
<accession>A0A7W5YGM5</accession>
<dbReference type="HAMAP" id="MF_00061">
    <property type="entry name" value="IspE"/>
    <property type="match status" value="1"/>
</dbReference>
<keyword evidence="5 9" id="KW-0547">Nucleotide-binding</keyword>
<dbReference type="InterPro" id="IPR006204">
    <property type="entry name" value="GHMP_kinase_N_dom"/>
</dbReference>
<dbReference type="Gene3D" id="3.30.70.890">
    <property type="entry name" value="GHMP kinase, C-terminal domain"/>
    <property type="match status" value="1"/>
</dbReference>
<dbReference type="AlphaFoldDB" id="A0A7W5YGM5"/>
<dbReference type="GO" id="GO:0005524">
    <property type="term" value="F:ATP binding"/>
    <property type="evidence" value="ECO:0007669"/>
    <property type="project" value="UniProtKB-UniRule"/>
</dbReference>
<comment type="catalytic activity">
    <reaction evidence="9">
        <text>4-CDP-2-C-methyl-D-erythritol + ATP = 4-CDP-2-C-methyl-D-erythritol 2-phosphate + ADP + H(+)</text>
        <dbReference type="Rhea" id="RHEA:18437"/>
        <dbReference type="ChEBI" id="CHEBI:15378"/>
        <dbReference type="ChEBI" id="CHEBI:30616"/>
        <dbReference type="ChEBI" id="CHEBI:57823"/>
        <dbReference type="ChEBI" id="CHEBI:57919"/>
        <dbReference type="ChEBI" id="CHEBI:456216"/>
        <dbReference type="EC" id="2.7.1.148"/>
    </reaction>
</comment>